<dbReference type="SUPFAM" id="SSF50978">
    <property type="entry name" value="WD40 repeat-like"/>
    <property type="match status" value="1"/>
</dbReference>
<dbReference type="InterPro" id="IPR056166">
    <property type="entry name" value="TPR_ELP1"/>
</dbReference>
<keyword evidence="4" id="KW-0677">Repeat</keyword>
<evidence type="ECO:0000259" key="12">
    <source>
        <dbReference type="Pfam" id="PF24762"/>
    </source>
</evidence>
<dbReference type="Pfam" id="PF24762">
    <property type="entry name" value="TPR_IF140-IFT172"/>
    <property type="match status" value="1"/>
</dbReference>
<dbReference type="FunFam" id="1.25.40.470:FF:000013">
    <property type="entry name" value="intraflagellar transport protein 172 homolog"/>
    <property type="match status" value="1"/>
</dbReference>
<dbReference type="Gene3D" id="2.130.10.10">
    <property type="entry name" value="YVTN repeat-like/Quinoprotein amine dehydrogenase"/>
    <property type="match status" value="2"/>
</dbReference>
<evidence type="ECO:0000313" key="14">
    <source>
        <dbReference type="Proteomes" id="UP000242188"/>
    </source>
</evidence>
<reference evidence="13 14" key="1">
    <citation type="journal article" date="2017" name="Nat. Ecol. Evol.">
        <title>Scallop genome provides insights into evolution of bilaterian karyotype and development.</title>
        <authorList>
            <person name="Wang S."/>
            <person name="Zhang J."/>
            <person name="Jiao W."/>
            <person name="Li J."/>
            <person name="Xun X."/>
            <person name="Sun Y."/>
            <person name="Guo X."/>
            <person name="Huan P."/>
            <person name="Dong B."/>
            <person name="Zhang L."/>
            <person name="Hu X."/>
            <person name="Sun X."/>
            <person name="Wang J."/>
            <person name="Zhao C."/>
            <person name="Wang Y."/>
            <person name="Wang D."/>
            <person name="Huang X."/>
            <person name="Wang R."/>
            <person name="Lv J."/>
            <person name="Li Y."/>
            <person name="Zhang Z."/>
            <person name="Liu B."/>
            <person name="Lu W."/>
            <person name="Hui Y."/>
            <person name="Liang J."/>
            <person name="Zhou Z."/>
            <person name="Hou R."/>
            <person name="Li X."/>
            <person name="Liu Y."/>
            <person name="Li H."/>
            <person name="Ning X."/>
            <person name="Lin Y."/>
            <person name="Zhao L."/>
            <person name="Xing Q."/>
            <person name="Dou J."/>
            <person name="Li Y."/>
            <person name="Mao J."/>
            <person name="Guo H."/>
            <person name="Dou H."/>
            <person name="Li T."/>
            <person name="Mu C."/>
            <person name="Jiang W."/>
            <person name="Fu Q."/>
            <person name="Fu X."/>
            <person name="Miao Y."/>
            <person name="Liu J."/>
            <person name="Yu Q."/>
            <person name="Li R."/>
            <person name="Liao H."/>
            <person name="Li X."/>
            <person name="Kong Y."/>
            <person name="Jiang Z."/>
            <person name="Chourrout D."/>
            <person name="Li R."/>
            <person name="Bao Z."/>
        </authorList>
    </citation>
    <scope>NUCLEOTIDE SEQUENCE [LARGE SCALE GENOMIC DNA]</scope>
    <source>
        <strain evidence="13 14">PY_sf001</strain>
    </source>
</reference>
<evidence type="ECO:0000256" key="2">
    <source>
        <dbReference type="ARBA" id="ARBA00022473"/>
    </source>
</evidence>
<comment type="caution">
    <text evidence="13">The sequence shown here is derived from an EMBL/GenBank/DDBJ whole genome shotgun (WGS) entry which is preliminary data.</text>
</comment>
<evidence type="ECO:0000256" key="6">
    <source>
        <dbReference type="ARBA" id="ARBA00023069"/>
    </source>
</evidence>
<dbReference type="EMBL" id="NEDP02005561">
    <property type="protein sequence ID" value="OWF38575.1"/>
    <property type="molecule type" value="Genomic_DNA"/>
</dbReference>
<dbReference type="Pfam" id="PF23387">
    <property type="entry name" value="TPR_IFT80_172"/>
    <property type="match status" value="1"/>
</dbReference>
<evidence type="ECO:0000256" key="3">
    <source>
        <dbReference type="ARBA" id="ARBA00022574"/>
    </source>
</evidence>
<dbReference type="InterPro" id="IPR001680">
    <property type="entry name" value="WD40_rpt"/>
</dbReference>
<dbReference type="InterPro" id="IPR056157">
    <property type="entry name" value="TPR_IFT80_172_dom"/>
</dbReference>
<evidence type="ECO:0000256" key="9">
    <source>
        <dbReference type="ARBA" id="ARBA00073483"/>
    </source>
</evidence>
<evidence type="ECO:0000313" key="13">
    <source>
        <dbReference type="EMBL" id="OWF38575.1"/>
    </source>
</evidence>
<keyword evidence="13" id="KW-0282">Flagellum</keyword>
<keyword evidence="2" id="KW-0217">Developmental protein</keyword>
<dbReference type="Gene3D" id="1.25.40.470">
    <property type="match status" value="4"/>
</dbReference>
<proteinExistence type="inferred from homology"/>
<feature type="domain" description="IF140/IFT172/WDR19 TPR" evidence="12">
    <location>
        <begin position="1032"/>
        <end position="1191"/>
    </location>
</feature>
<evidence type="ECO:0000259" key="11">
    <source>
        <dbReference type="Pfam" id="PF23878"/>
    </source>
</evidence>
<dbReference type="GO" id="GO:0005930">
    <property type="term" value="C:axoneme"/>
    <property type="evidence" value="ECO:0007669"/>
    <property type="project" value="TreeGrafter"/>
</dbReference>
<keyword evidence="14" id="KW-1185">Reference proteome</keyword>
<dbReference type="GO" id="GO:0030992">
    <property type="term" value="C:intraciliary transport particle B"/>
    <property type="evidence" value="ECO:0007669"/>
    <property type="project" value="TreeGrafter"/>
</dbReference>
<dbReference type="Pfam" id="PF23878">
    <property type="entry name" value="TPR_ELP1"/>
    <property type="match status" value="1"/>
</dbReference>
<protein>
    <recommendedName>
        <fullName evidence="9">Intraflagellar transport protein 172 homolog</fullName>
    </recommendedName>
</protein>
<keyword evidence="7" id="KW-0966">Cell projection</keyword>
<keyword evidence="5" id="KW-0802">TPR repeat</keyword>
<dbReference type="PANTHER" id="PTHR15722:SF2">
    <property type="entry name" value="INTRAFLAGELLAR TRANSPORT PROTEIN 172 HOMOLOG"/>
    <property type="match status" value="1"/>
</dbReference>
<dbReference type="GO" id="GO:0042073">
    <property type="term" value="P:intraciliary transport"/>
    <property type="evidence" value="ECO:0007669"/>
    <property type="project" value="TreeGrafter"/>
</dbReference>
<dbReference type="FunFam" id="1.25.40.470:FF:000012">
    <property type="entry name" value="intraflagellar transport protein 172 homolog"/>
    <property type="match status" value="1"/>
</dbReference>
<dbReference type="InterPro" id="IPR011990">
    <property type="entry name" value="TPR-like_helical_dom_sf"/>
</dbReference>
<evidence type="ECO:0000256" key="4">
    <source>
        <dbReference type="ARBA" id="ARBA00022737"/>
    </source>
</evidence>
<sequence length="1751" mass="198829">MQLKHMKALLQPQDGAAKICAITWAASNQKMAVCTSDRVVILFDEQGEKKDKFSLRPADSKYGKKSYTVKGLAFSSDSSKIAVGQTDNIIYVYKIGEDWGDKKTICNKFVQQSAVTCMIWPNEQPIVFGLADGKVRAANIKTNKSSTIYGTDSYVVSLAPNPSGKGFLSGHADGAIVRYFFDDEGSGDSQGKVCTHPCPPYALAFSQNSIVAAGCDKRIIAYGRDGRSFQHFDFSRENDEHEFTTAVCSPSGQSVVIGSFDKLRTLNWSPRRQMWDEPKLKEIRNLYTVTALAWKKDGSRVTCGTLCGGVEIFDCCLKRTIYKNKFEMTHVGLSQVIVKNMSNQSRVVLKSHYGYEIDEVRIMGKDRYLIAHTSDTILLGDLTSNKLSEIPWHGTGGNEKYYFDNESVCMIFNAGELSLIEYGANEVLGSVRTEFMNPHLISVRLNERKQRGVEENKKIAYLLDLKTVAIVDLISGLTLGQVNHESKVDWLELNETGRKMLFRDKRMRLNLYDIETKQRTTILNYCSYVQWVPGSDVVVGQNRTNLCVWYNIDAPERVTMFPLKGDIVDLERTDGKTDVVVNEGVTTISYTLDEGLIEFGTAIDDGDFERAVSFLETLEMSAETEAMWKTLSKLSMEDRRLHIAERCYSALGDIAKARYMKETFRIAEEIAQSTGGDGFSNYRVRARFSIMEKRYKEAEGIYLEQNHVDEAMEMYQEMHMWDEAIEVAEAKNHPELDNLKRSYYGWLMETGQEEKAGEVKEQEEDYMAAINMYMKAGLPARAARLATSRDELMSNADLISRIASELIKGELFERAGDMYEKIHDQQRAMDCFKKGRAYHRAVKLARSSYPSEVVKLEEDWGDYLVQQKQLDNAISHFIEAGATKKAVEAAINSRQWAKAVQILELQDPSMSAKYYKKIADHYASVGELETAERYYVESGCTREAVDMYNNAGRWEMAHKLASGYMKADDVATLYISQARQLEDQGKFKEAEKLYVAVQEPDMAITMYKKNKMYGDMIKLVKTHHPDLVQDTHLHLAKELEAENNLRQAEHHYLEADTWKAAVNMYRDQDMWDEAHRVAKNAGGATAAKQVAYLWARSLGGDSAVKLLNKFGLLEAAIDYAAENCAFDFAFELARLANKNKLPDIHLKHAMYLEDEGRFADAEREFIQAQKPKEAVLMYVHNQDWDSAQRVAESHDSDSVADVLVGQARFAFEEKDFTRAESYLLRAQRPELAVKYYKDSGMWQDALRVCKEYVPHKLQALQDEYDHEMTDKSTKGAESMVQQAREWESSGEYARAIECYLKVTPQLISDLNVVEKCWLKAGELAIKFLGQSKAQTVVEIVAPKLAEMRKHGKAAELYLSADLIKEAIDMFISGEDWNKAKKVAKELEPRLEAYVDERYKDHLKNEGKAEALASVDVVGALDMYAGKGEWEKCLQTAEQQNPKVLHKYAALYATELIKGGDSRRAMEIYVKYGAPANAQNFNIYKRIFTDIVNTRDLNRPEAYKIWADLRDVFYDLCENMGKSQDSNSPQHEEFEWMLLISHYYAARSVAMAHKSLDSVATKLSVSLLRHTDIIPADKAFYEAGMMCRATNQENMAFVFLNRFLDISEAIEEGSLDMLDHSDFQDTDIPFEIPLPEKAHLTSQQHEDIREWVLAVSMDQKVEQVLPRDERNVYEASLMAPETGIRSLPCVITGYPVLRNQLDFKQAGKVANKDDWNKFLMATKVSHSAELQDVLKFIGVWCGATPNPTYSFQ</sequence>
<comment type="similarity">
    <text evidence="8">Belongs to the IFT172 family.</text>
</comment>
<dbReference type="InterPro" id="IPR015943">
    <property type="entry name" value="WD40/YVTN_repeat-like_dom_sf"/>
</dbReference>
<dbReference type="InterPro" id="IPR056168">
    <property type="entry name" value="TPR_IF140/IFT172/WDR19"/>
</dbReference>
<keyword evidence="3" id="KW-0853">WD repeat</keyword>
<evidence type="ECO:0000256" key="1">
    <source>
        <dbReference type="ARBA" id="ARBA00004138"/>
    </source>
</evidence>
<dbReference type="Proteomes" id="UP000242188">
    <property type="component" value="Unassembled WGS sequence"/>
</dbReference>
<feature type="domain" description="ELP1 TPR" evidence="11">
    <location>
        <begin position="826"/>
        <end position="934"/>
    </location>
</feature>
<feature type="domain" description="IFT80/172/WDR35 TPR" evidence="10">
    <location>
        <begin position="627"/>
        <end position="764"/>
    </location>
</feature>
<dbReference type="SMART" id="SM00320">
    <property type="entry name" value="WD40"/>
    <property type="match status" value="5"/>
</dbReference>
<evidence type="ECO:0000256" key="7">
    <source>
        <dbReference type="ARBA" id="ARBA00023273"/>
    </source>
</evidence>
<keyword evidence="6" id="KW-0969">Cilium</keyword>
<dbReference type="FunFam" id="2.130.10.10:FF:001535">
    <property type="entry name" value="Intraflagellar transport protein 172 homolog"/>
    <property type="match status" value="1"/>
</dbReference>
<dbReference type="FunFam" id="2.130.10.10:FF:002910">
    <property type="entry name" value="Predicted protein"/>
    <property type="match status" value="1"/>
</dbReference>
<evidence type="ECO:0000256" key="8">
    <source>
        <dbReference type="ARBA" id="ARBA00038130"/>
    </source>
</evidence>
<gene>
    <name evidence="13" type="ORF">KP79_PYT08953</name>
</gene>
<comment type="subcellular location">
    <subcellularLocation>
        <location evidence="1">Cell projection</location>
        <location evidence="1">Cilium</location>
    </subcellularLocation>
</comment>
<dbReference type="STRING" id="6573.A0A210PPZ5"/>
<name>A0A210PPZ5_MIZYE</name>
<dbReference type="GO" id="GO:0036064">
    <property type="term" value="C:ciliary basal body"/>
    <property type="evidence" value="ECO:0007669"/>
    <property type="project" value="TreeGrafter"/>
</dbReference>
<accession>A0A210PPZ5</accession>
<organism evidence="13 14">
    <name type="scientific">Mizuhopecten yessoensis</name>
    <name type="common">Japanese scallop</name>
    <name type="synonym">Patinopecten yessoensis</name>
    <dbReference type="NCBI Taxonomy" id="6573"/>
    <lineage>
        <taxon>Eukaryota</taxon>
        <taxon>Metazoa</taxon>
        <taxon>Spiralia</taxon>
        <taxon>Lophotrochozoa</taxon>
        <taxon>Mollusca</taxon>
        <taxon>Bivalvia</taxon>
        <taxon>Autobranchia</taxon>
        <taxon>Pteriomorphia</taxon>
        <taxon>Pectinida</taxon>
        <taxon>Pectinoidea</taxon>
        <taxon>Pectinidae</taxon>
        <taxon>Mizuhopecten</taxon>
    </lineage>
</organism>
<dbReference type="SUPFAM" id="SSF48452">
    <property type="entry name" value="TPR-like"/>
    <property type="match status" value="1"/>
</dbReference>
<dbReference type="InterPro" id="IPR036322">
    <property type="entry name" value="WD40_repeat_dom_sf"/>
</dbReference>
<dbReference type="FunFam" id="1.25.40.470:FF:000008">
    <property type="entry name" value="Intraflagellar transport protein 172 homolog"/>
    <property type="match status" value="1"/>
</dbReference>
<evidence type="ECO:0000256" key="5">
    <source>
        <dbReference type="ARBA" id="ARBA00022803"/>
    </source>
</evidence>
<dbReference type="PANTHER" id="PTHR15722">
    <property type="entry name" value="IFT140/172-RELATED"/>
    <property type="match status" value="1"/>
</dbReference>
<dbReference type="SUPFAM" id="SSF69322">
    <property type="entry name" value="Tricorn protease domain 2"/>
    <property type="match status" value="1"/>
</dbReference>
<evidence type="ECO:0000259" key="10">
    <source>
        <dbReference type="Pfam" id="PF23387"/>
    </source>
</evidence>
<dbReference type="OrthoDB" id="2186662at2759"/>